<dbReference type="GO" id="GO:0030313">
    <property type="term" value="C:cell envelope"/>
    <property type="evidence" value="ECO:0007669"/>
    <property type="project" value="UniProtKB-SubCell"/>
</dbReference>
<dbReference type="AlphaFoldDB" id="A0A0F9EJR3"/>
<keyword evidence="4" id="KW-1133">Transmembrane helix</keyword>
<sequence>MIRKHNAGQHVPSGTYWNKKTWELVQIPKGGDYLPVGEGVAYYRVPLLLVLALGVFAGIAMALRPGLSDDNPTSNGPTGRVVRGPLVISVTEKGELESERRKVVSNELRWPVIIKEVVAEGTLAKEGQIIIQFECKELIDAIEREELDVTTAKNNHLQATQNLLLKEKEMDNNVLKAKRALNEAKEDRKRYIEHEYPIISYEKDSAVKFAEEDLSLAEGSLKFMKEVNSRPDLESPFTKNETEAAELKVKRFENNLKKAELELKKFKEYDHKRKLRELKEKVDDVICLETPSPFLAVGHFYR</sequence>
<comment type="subcellular location">
    <subcellularLocation>
        <location evidence="1">Cell envelope</location>
    </subcellularLocation>
</comment>
<feature type="coiled-coil region" evidence="3">
    <location>
        <begin position="135"/>
        <end position="194"/>
    </location>
</feature>
<feature type="transmembrane region" description="Helical" evidence="4">
    <location>
        <begin position="41"/>
        <end position="63"/>
    </location>
</feature>
<dbReference type="InterPro" id="IPR050465">
    <property type="entry name" value="UPF0194_transport"/>
</dbReference>
<keyword evidence="2 3" id="KW-0175">Coiled coil</keyword>
<dbReference type="EMBL" id="LAZR01024691">
    <property type="protein sequence ID" value="KKL74328.1"/>
    <property type="molecule type" value="Genomic_DNA"/>
</dbReference>
<evidence type="ECO:0000256" key="1">
    <source>
        <dbReference type="ARBA" id="ARBA00004196"/>
    </source>
</evidence>
<evidence type="ECO:0000256" key="3">
    <source>
        <dbReference type="SAM" id="Coils"/>
    </source>
</evidence>
<keyword evidence="4" id="KW-0472">Membrane</keyword>
<organism evidence="5">
    <name type="scientific">marine sediment metagenome</name>
    <dbReference type="NCBI Taxonomy" id="412755"/>
    <lineage>
        <taxon>unclassified sequences</taxon>
        <taxon>metagenomes</taxon>
        <taxon>ecological metagenomes</taxon>
    </lineage>
</organism>
<dbReference type="PANTHER" id="PTHR32347">
    <property type="entry name" value="EFFLUX SYSTEM COMPONENT YKNX-RELATED"/>
    <property type="match status" value="1"/>
</dbReference>
<evidence type="ECO:0008006" key="6">
    <source>
        <dbReference type="Google" id="ProtNLM"/>
    </source>
</evidence>
<evidence type="ECO:0000256" key="2">
    <source>
        <dbReference type="ARBA" id="ARBA00023054"/>
    </source>
</evidence>
<reference evidence="5" key="1">
    <citation type="journal article" date="2015" name="Nature">
        <title>Complex archaea that bridge the gap between prokaryotes and eukaryotes.</title>
        <authorList>
            <person name="Spang A."/>
            <person name="Saw J.H."/>
            <person name="Jorgensen S.L."/>
            <person name="Zaremba-Niedzwiedzka K."/>
            <person name="Martijn J."/>
            <person name="Lind A.E."/>
            <person name="van Eijk R."/>
            <person name="Schleper C."/>
            <person name="Guy L."/>
            <person name="Ettema T.J."/>
        </authorList>
    </citation>
    <scope>NUCLEOTIDE SEQUENCE</scope>
</reference>
<name>A0A0F9EJR3_9ZZZZ</name>
<gene>
    <name evidence="5" type="ORF">LCGC14_2065970</name>
</gene>
<evidence type="ECO:0000256" key="4">
    <source>
        <dbReference type="SAM" id="Phobius"/>
    </source>
</evidence>
<keyword evidence="4" id="KW-0812">Transmembrane</keyword>
<feature type="non-terminal residue" evidence="5">
    <location>
        <position position="302"/>
    </location>
</feature>
<protein>
    <recommendedName>
        <fullName evidence="6">Membrane fusion protein biotin-lipoyl like domain-containing protein</fullName>
    </recommendedName>
</protein>
<comment type="caution">
    <text evidence="5">The sequence shown here is derived from an EMBL/GenBank/DDBJ whole genome shotgun (WGS) entry which is preliminary data.</text>
</comment>
<evidence type="ECO:0000313" key="5">
    <source>
        <dbReference type="EMBL" id="KKL74328.1"/>
    </source>
</evidence>
<proteinExistence type="predicted"/>
<feature type="coiled-coil region" evidence="3">
    <location>
        <begin position="242"/>
        <end position="269"/>
    </location>
</feature>
<accession>A0A0F9EJR3</accession>